<accession>A0A023G219</accession>
<sequence length="115" mass="12814">MVSAVLLSLGLLLLFAAAAEAGIGFSLPLFHEPSDLDIQNRHRRCLQSCHPRMPLPRCPTGCICHPLASNHEIGMCFNPRLQLPQGWDPPLKSSPMSPVTRSPSAWRRYRNLFAQ</sequence>
<keyword evidence="1" id="KW-0732">Signal</keyword>
<organism evidence="2">
    <name type="scientific">Amblyomma triste</name>
    <name type="common">Neotropical tick</name>
    <dbReference type="NCBI Taxonomy" id="251400"/>
    <lineage>
        <taxon>Eukaryota</taxon>
        <taxon>Metazoa</taxon>
        <taxon>Ecdysozoa</taxon>
        <taxon>Arthropoda</taxon>
        <taxon>Chelicerata</taxon>
        <taxon>Arachnida</taxon>
        <taxon>Acari</taxon>
        <taxon>Parasitiformes</taxon>
        <taxon>Ixodida</taxon>
        <taxon>Ixodoidea</taxon>
        <taxon>Ixodidae</taxon>
        <taxon>Amblyomminae</taxon>
        <taxon>Amblyomma</taxon>
    </lineage>
</organism>
<evidence type="ECO:0000313" key="2">
    <source>
        <dbReference type="EMBL" id="JAC27702.1"/>
    </source>
</evidence>
<feature type="signal peptide" evidence="1">
    <location>
        <begin position="1"/>
        <end position="21"/>
    </location>
</feature>
<dbReference type="AlphaFoldDB" id="A0A023G219"/>
<dbReference type="EMBL" id="GBBM01007716">
    <property type="protein sequence ID" value="JAC27702.1"/>
    <property type="molecule type" value="mRNA"/>
</dbReference>
<protein>
    <submittedName>
        <fullName evidence="2">Putative secreted protein</fullName>
    </submittedName>
</protein>
<evidence type="ECO:0000256" key="1">
    <source>
        <dbReference type="SAM" id="SignalP"/>
    </source>
</evidence>
<proteinExistence type="evidence at transcript level"/>
<feature type="chain" id="PRO_5001518004" evidence="1">
    <location>
        <begin position="22"/>
        <end position="115"/>
    </location>
</feature>
<reference evidence="2" key="1">
    <citation type="submission" date="2014-03" db="EMBL/GenBank/DDBJ databases">
        <title>The sialotranscriptome of Amblyomma triste, Amblyomma parvum and Amblyomma cajennense ticks, uncovered by 454-based RNA-seq.</title>
        <authorList>
            <person name="Garcia G.R."/>
            <person name="Gardinassi L.G."/>
            <person name="Ribeiro J.M."/>
            <person name="Anatriello E."/>
            <person name="Ferreira B.R."/>
            <person name="Moreira H.N."/>
            <person name="Mafra C."/>
            <person name="Olegario M.M."/>
            <person name="Szabo P.J."/>
            <person name="Miranda-Santos I.K."/>
            <person name="Maruyama S.R."/>
        </authorList>
    </citation>
    <scope>NUCLEOTIDE SEQUENCE</scope>
    <source>
        <strain evidence="2">Mato Grasso do Sul</strain>
        <tissue evidence="2">Salivary glands</tissue>
    </source>
</reference>
<name>A0A023G219_AMBTT</name>